<feature type="region of interest" description="Disordered" evidence="1">
    <location>
        <begin position="83"/>
        <end position="123"/>
    </location>
</feature>
<dbReference type="AlphaFoldDB" id="A0A6J6B866"/>
<organism evidence="2">
    <name type="scientific">freshwater metagenome</name>
    <dbReference type="NCBI Taxonomy" id="449393"/>
    <lineage>
        <taxon>unclassified sequences</taxon>
        <taxon>metagenomes</taxon>
        <taxon>ecological metagenomes</taxon>
    </lineage>
</organism>
<proteinExistence type="predicted"/>
<feature type="compositionally biased region" description="Polar residues" evidence="1">
    <location>
        <begin position="113"/>
        <end position="123"/>
    </location>
</feature>
<dbReference type="EMBL" id="CAEZSH010000026">
    <property type="protein sequence ID" value="CAB4534568.1"/>
    <property type="molecule type" value="Genomic_DNA"/>
</dbReference>
<evidence type="ECO:0000256" key="1">
    <source>
        <dbReference type="SAM" id="MobiDB-lite"/>
    </source>
</evidence>
<name>A0A6J6B866_9ZZZZ</name>
<evidence type="ECO:0000313" key="2">
    <source>
        <dbReference type="EMBL" id="CAB4534568.1"/>
    </source>
</evidence>
<sequence length="165" mass="18324">MKSGWKASFLPCSMSFSRKSASRPPLRMYHWRVETISRGLSPFSKNLTGWVMLRISPTRSPDSVRSSTIRVFAENTVLPASSANTSRPRVEVMPSGASAKMRPSKPRMARFGRSSSRHQITSVTSPKVQIMAIPEPLSIWAKRWATTGTSTSNSGVRTVLPNKSW</sequence>
<gene>
    <name evidence="2" type="ORF">UFOPK1410_00363</name>
</gene>
<accession>A0A6J6B866</accession>
<reference evidence="2" key="1">
    <citation type="submission" date="2020-05" db="EMBL/GenBank/DDBJ databases">
        <authorList>
            <person name="Chiriac C."/>
            <person name="Salcher M."/>
            <person name="Ghai R."/>
            <person name="Kavagutti S V."/>
        </authorList>
    </citation>
    <scope>NUCLEOTIDE SEQUENCE</scope>
</reference>
<protein>
    <submittedName>
        <fullName evidence="2">Unannotated protein</fullName>
    </submittedName>
</protein>